<evidence type="ECO:0000313" key="2">
    <source>
        <dbReference type="Proteomes" id="UP000258997"/>
    </source>
</evidence>
<organism evidence="1 2">
    <name type="scientific">Caulobacter phage CcrBL10</name>
    <dbReference type="NCBI Taxonomy" id="2283269"/>
    <lineage>
        <taxon>Viruses</taxon>
        <taxon>Duplodnaviria</taxon>
        <taxon>Heunggongvirae</taxon>
        <taxon>Uroviricota</taxon>
        <taxon>Caudoviricetes</taxon>
        <taxon>Jeanschmidtviridae</taxon>
        <taxon>Poindextervirus</taxon>
        <taxon>Poindextervirus BL10</taxon>
    </lineage>
</organism>
<evidence type="ECO:0000313" key="1">
    <source>
        <dbReference type="EMBL" id="AXQ68481.1"/>
    </source>
</evidence>
<dbReference type="Proteomes" id="UP000258997">
    <property type="component" value="Segment"/>
</dbReference>
<name>A0A385E9D9_9CAUD</name>
<gene>
    <name evidence="1" type="ORF">CcrBL10_gp277</name>
</gene>
<keyword evidence="2" id="KW-1185">Reference proteome</keyword>
<proteinExistence type="predicted"/>
<protein>
    <submittedName>
        <fullName evidence="1">Uncharacterized protein</fullName>
    </submittedName>
</protein>
<accession>A0A385E9D9</accession>
<reference evidence="1 2" key="1">
    <citation type="submission" date="2018-07" db="EMBL/GenBank/DDBJ databases">
        <title>Giant CbK-like Caulobacter bacteriophages have genetically divergent genomes.</title>
        <authorList>
            <person name="Wilson K.M."/>
            <person name="Ely B."/>
        </authorList>
    </citation>
    <scope>NUCLEOTIDE SEQUENCE [LARGE SCALE GENOMIC DNA]</scope>
</reference>
<dbReference type="EMBL" id="MH588544">
    <property type="protein sequence ID" value="AXQ68481.1"/>
    <property type="molecule type" value="Genomic_DNA"/>
</dbReference>
<sequence>MSGTLLCLNPDGANFQAQAVLAVVRDMLGEDFEPSWDAKLGRHLAEPRLARFDSARLAGYVIWMRDYRAIAWAGVGAGRQINIAFYQHGVSDEIIVNAWTGETEDNLPPNHRDIPDNDDMATRGVFKQREVVPAAQLIVDVLTDFWEAGNT</sequence>